<name>A0AAU9U193_EUPED</name>
<dbReference type="AlphaFoldDB" id="A0AAU9U193"/>
<protein>
    <recommendedName>
        <fullName evidence="2">FP protein C-terminal domain-containing protein</fullName>
    </recommendedName>
</protein>
<gene>
    <name evidence="3" type="ORF">EEDITHA_LOCUS8939</name>
</gene>
<dbReference type="EMBL" id="CAKOGL010000012">
    <property type="protein sequence ID" value="CAH2093256.1"/>
    <property type="molecule type" value="Genomic_DNA"/>
</dbReference>
<dbReference type="Pfam" id="PF25298">
    <property type="entry name" value="Baculo_FP_2nd"/>
    <property type="match status" value="1"/>
</dbReference>
<evidence type="ECO:0000259" key="2">
    <source>
        <dbReference type="Pfam" id="PF25298"/>
    </source>
</evidence>
<feature type="domain" description="FP protein C-terminal" evidence="2">
    <location>
        <begin position="240"/>
        <end position="291"/>
    </location>
</feature>
<keyword evidence="4" id="KW-1185">Reference proteome</keyword>
<evidence type="ECO:0000313" key="3">
    <source>
        <dbReference type="EMBL" id="CAH2093256.1"/>
    </source>
</evidence>
<dbReference type="InterPro" id="IPR057251">
    <property type="entry name" value="FP_C"/>
</dbReference>
<reference evidence="3" key="1">
    <citation type="submission" date="2022-03" db="EMBL/GenBank/DDBJ databases">
        <authorList>
            <person name="Tunstrom K."/>
        </authorList>
    </citation>
    <scope>NUCLEOTIDE SEQUENCE</scope>
</reference>
<proteinExistence type="predicted"/>
<keyword evidence="1" id="KW-0175">Coiled coil</keyword>
<organism evidence="3 4">
    <name type="scientific">Euphydryas editha</name>
    <name type="common">Edith's checkerspot</name>
    <dbReference type="NCBI Taxonomy" id="104508"/>
    <lineage>
        <taxon>Eukaryota</taxon>
        <taxon>Metazoa</taxon>
        <taxon>Ecdysozoa</taxon>
        <taxon>Arthropoda</taxon>
        <taxon>Hexapoda</taxon>
        <taxon>Insecta</taxon>
        <taxon>Pterygota</taxon>
        <taxon>Neoptera</taxon>
        <taxon>Endopterygota</taxon>
        <taxon>Lepidoptera</taxon>
        <taxon>Glossata</taxon>
        <taxon>Ditrysia</taxon>
        <taxon>Papilionoidea</taxon>
        <taxon>Nymphalidae</taxon>
        <taxon>Nymphalinae</taxon>
        <taxon>Euphydryas</taxon>
    </lineage>
</organism>
<dbReference type="Proteomes" id="UP001153954">
    <property type="component" value="Unassembled WGS sequence"/>
</dbReference>
<sequence>MDKSFSDPNINIADESADAISPTYHITQRYKRRRDSLGDIDDRNSFREEIKKTITSLMKTQGEELQKITSVIMDIKESNINIEKSVEFLSEQNAELHRKIEKLQQESKKDKEYIALLEDKVEDLQRGYRKCNLEIKNVPKNNPKETKEDLINMVICLSNAIDCDIKKTDIRDIYRVQNKKVAKNNGSTPIIVETSSTILKADVLKQTKSFNIKNKQKLCAKHLGLKKNEEVPIYVSEQLTAKAARLFFLARDLSKSRTYKFCWTSYGRVYVRKDEQSPIIAIKSEAQVQRLLLDT</sequence>
<accession>A0AAU9U193</accession>
<evidence type="ECO:0000256" key="1">
    <source>
        <dbReference type="SAM" id="Coils"/>
    </source>
</evidence>
<evidence type="ECO:0000313" key="4">
    <source>
        <dbReference type="Proteomes" id="UP001153954"/>
    </source>
</evidence>
<comment type="caution">
    <text evidence="3">The sequence shown here is derived from an EMBL/GenBank/DDBJ whole genome shotgun (WGS) entry which is preliminary data.</text>
</comment>
<feature type="coiled-coil region" evidence="1">
    <location>
        <begin position="86"/>
        <end position="134"/>
    </location>
</feature>